<dbReference type="SMART" id="SM00633">
    <property type="entry name" value="Glyco_10"/>
    <property type="match status" value="1"/>
</dbReference>
<dbReference type="EMBL" id="JBHSML010000003">
    <property type="protein sequence ID" value="MFC5515873.1"/>
    <property type="molecule type" value="Genomic_DNA"/>
</dbReference>
<dbReference type="PROSITE" id="PS51318">
    <property type="entry name" value="TAT"/>
    <property type="match status" value="1"/>
</dbReference>
<evidence type="ECO:0000256" key="9">
    <source>
        <dbReference type="RuleBase" id="RU361174"/>
    </source>
</evidence>
<evidence type="ECO:0000313" key="12">
    <source>
        <dbReference type="EMBL" id="MFC5515873.1"/>
    </source>
</evidence>
<keyword evidence="5 9" id="KW-0378">Hydrolase</keyword>
<keyword evidence="4 10" id="KW-0732">Signal</keyword>
<feature type="chain" id="PRO_5046596165" description="Beta-xylanase" evidence="10">
    <location>
        <begin position="28"/>
        <end position="365"/>
    </location>
</feature>
<evidence type="ECO:0000259" key="11">
    <source>
        <dbReference type="PROSITE" id="PS51760"/>
    </source>
</evidence>
<dbReference type="RefSeq" id="WP_266341908.1">
    <property type="nucleotide sequence ID" value="NZ_JAPKNH010000001.1"/>
</dbReference>
<sequence>MTLSRRDILGAGAGLSAALLTSAAAEAAPEDKTLGAIAAKSAITFGTSIAADTLTSPAQATLYLEQARIFTVDWAMVFGNLRPEADSFHPGDADAILAFADEAGLPVHGHSLAWNESRPDWLMALSKSGKQKALDRHIDETVAYFAGKLTAWNVVNEPFWPGHGLPGDFRDGPWLQAFGQDYVSRAFRRTQMADPNARLVLNETMTEVWTEDGARVRAGLLNLVDRLQHDGVRLDAVGLQGHLDPARPHDDAGFVDFLHQLAERQVDIWITELDVDDSSFPADIGLRDAAVAARYRDFLNAVLTVPAVKTIITWQLADSASWYEHAAREANPDATRLPRPLPFDSGFRKKPAFDAIVTALKGRAL</sequence>
<evidence type="ECO:0000256" key="7">
    <source>
        <dbReference type="ARBA" id="ARBA00023295"/>
    </source>
</evidence>
<keyword evidence="8 9" id="KW-0624">Polysaccharide degradation</keyword>
<gene>
    <name evidence="12" type="ORF">ACFPP9_08845</name>
</gene>
<evidence type="ECO:0000256" key="2">
    <source>
        <dbReference type="ARBA" id="ARBA00007495"/>
    </source>
</evidence>
<proteinExistence type="inferred from homology"/>
<keyword evidence="3" id="KW-0858">Xylan degradation</keyword>
<evidence type="ECO:0000256" key="6">
    <source>
        <dbReference type="ARBA" id="ARBA00023277"/>
    </source>
</evidence>
<accession>A0ABW0PUT9</accession>
<keyword evidence="7 9" id="KW-0326">Glycosidase</keyword>
<protein>
    <recommendedName>
        <fullName evidence="9">Beta-xylanase</fullName>
        <ecNumber evidence="9">3.2.1.8</ecNumber>
    </recommendedName>
</protein>
<dbReference type="InterPro" id="IPR006311">
    <property type="entry name" value="TAT_signal"/>
</dbReference>
<dbReference type="SUPFAM" id="SSF51445">
    <property type="entry name" value="(Trans)glycosidases"/>
    <property type="match status" value="1"/>
</dbReference>
<dbReference type="InterPro" id="IPR001000">
    <property type="entry name" value="GH10_dom"/>
</dbReference>
<evidence type="ECO:0000256" key="5">
    <source>
        <dbReference type="ARBA" id="ARBA00022801"/>
    </source>
</evidence>
<name>A0ABW0PUT9_9HYPH</name>
<dbReference type="EC" id="3.2.1.8" evidence="9"/>
<feature type="domain" description="GH10" evidence="11">
    <location>
        <begin position="28"/>
        <end position="359"/>
    </location>
</feature>
<comment type="catalytic activity">
    <reaction evidence="1 9">
        <text>Endohydrolysis of (1-&gt;4)-beta-D-xylosidic linkages in xylans.</text>
        <dbReference type="EC" id="3.2.1.8"/>
    </reaction>
</comment>
<keyword evidence="6 9" id="KW-0119">Carbohydrate metabolism</keyword>
<dbReference type="PROSITE" id="PS51760">
    <property type="entry name" value="GH10_2"/>
    <property type="match status" value="1"/>
</dbReference>
<evidence type="ECO:0000256" key="10">
    <source>
        <dbReference type="SAM" id="SignalP"/>
    </source>
</evidence>
<dbReference type="PANTHER" id="PTHR31490">
    <property type="entry name" value="GLYCOSYL HYDROLASE"/>
    <property type="match status" value="1"/>
</dbReference>
<evidence type="ECO:0000256" key="1">
    <source>
        <dbReference type="ARBA" id="ARBA00000681"/>
    </source>
</evidence>
<comment type="similarity">
    <text evidence="2 9">Belongs to the glycosyl hydrolase 10 (cellulase F) family.</text>
</comment>
<feature type="signal peptide" evidence="10">
    <location>
        <begin position="1"/>
        <end position="27"/>
    </location>
</feature>
<comment type="caution">
    <text evidence="12">The sequence shown here is derived from an EMBL/GenBank/DDBJ whole genome shotgun (WGS) entry which is preliminary data.</text>
</comment>
<dbReference type="Pfam" id="PF00331">
    <property type="entry name" value="Glyco_hydro_10"/>
    <property type="match status" value="1"/>
</dbReference>
<dbReference type="PRINTS" id="PR00134">
    <property type="entry name" value="GLHYDRLASE10"/>
</dbReference>
<evidence type="ECO:0000256" key="3">
    <source>
        <dbReference type="ARBA" id="ARBA00022651"/>
    </source>
</evidence>
<dbReference type="InterPro" id="IPR017853">
    <property type="entry name" value="GH"/>
</dbReference>
<evidence type="ECO:0000256" key="8">
    <source>
        <dbReference type="ARBA" id="ARBA00023326"/>
    </source>
</evidence>
<dbReference type="Gene3D" id="3.20.20.80">
    <property type="entry name" value="Glycosidases"/>
    <property type="match status" value="1"/>
</dbReference>
<keyword evidence="13" id="KW-1185">Reference proteome</keyword>
<dbReference type="PANTHER" id="PTHR31490:SF88">
    <property type="entry name" value="BETA-XYLANASE"/>
    <property type="match status" value="1"/>
</dbReference>
<dbReference type="Proteomes" id="UP001596150">
    <property type="component" value="Unassembled WGS sequence"/>
</dbReference>
<organism evidence="12 13">
    <name type="scientific">Kaistia terrae</name>
    <dbReference type="NCBI Taxonomy" id="537017"/>
    <lineage>
        <taxon>Bacteria</taxon>
        <taxon>Pseudomonadati</taxon>
        <taxon>Pseudomonadota</taxon>
        <taxon>Alphaproteobacteria</taxon>
        <taxon>Hyphomicrobiales</taxon>
        <taxon>Kaistiaceae</taxon>
        <taxon>Kaistia</taxon>
    </lineage>
</organism>
<dbReference type="InterPro" id="IPR044846">
    <property type="entry name" value="GH10"/>
</dbReference>
<reference evidence="13" key="1">
    <citation type="journal article" date="2019" name="Int. J. Syst. Evol. Microbiol.">
        <title>The Global Catalogue of Microorganisms (GCM) 10K type strain sequencing project: providing services to taxonomists for standard genome sequencing and annotation.</title>
        <authorList>
            <consortium name="The Broad Institute Genomics Platform"/>
            <consortium name="The Broad Institute Genome Sequencing Center for Infectious Disease"/>
            <person name="Wu L."/>
            <person name="Ma J."/>
        </authorList>
    </citation>
    <scope>NUCLEOTIDE SEQUENCE [LARGE SCALE GENOMIC DNA]</scope>
    <source>
        <strain evidence="13">KACC 12633</strain>
    </source>
</reference>
<evidence type="ECO:0000313" key="13">
    <source>
        <dbReference type="Proteomes" id="UP001596150"/>
    </source>
</evidence>
<evidence type="ECO:0000256" key="4">
    <source>
        <dbReference type="ARBA" id="ARBA00022729"/>
    </source>
</evidence>